<evidence type="ECO:0000256" key="1">
    <source>
        <dbReference type="SAM" id="MobiDB-lite"/>
    </source>
</evidence>
<feature type="domain" description="YdbS-like PH" evidence="3">
    <location>
        <begin position="584"/>
        <end position="660"/>
    </location>
</feature>
<evidence type="ECO:0000259" key="3">
    <source>
        <dbReference type="Pfam" id="PF03703"/>
    </source>
</evidence>
<gene>
    <name evidence="4" type="ORF">VIN30_02290</name>
</gene>
<feature type="transmembrane region" description="Helical" evidence="2">
    <location>
        <begin position="314"/>
        <end position="336"/>
    </location>
</feature>
<keyword evidence="5" id="KW-1185">Reference proteome</keyword>
<feature type="domain" description="YdbS-like PH" evidence="3">
    <location>
        <begin position="389"/>
        <end position="438"/>
    </location>
</feature>
<feature type="region of interest" description="Disordered" evidence="1">
    <location>
        <begin position="1"/>
        <end position="43"/>
    </location>
</feature>
<reference evidence="4 5" key="1">
    <citation type="submission" date="2024-01" db="EMBL/GenBank/DDBJ databases">
        <title>novel species in genus Adlercreutzia.</title>
        <authorList>
            <person name="Liu X."/>
        </authorList>
    </citation>
    <scope>NUCLEOTIDE SEQUENCE [LARGE SCALE GENOMIC DNA]</scope>
    <source>
        <strain evidence="4 5">R7</strain>
    </source>
</reference>
<dbReference type="InterPro" id="IPR005182">
    <property type="entry name" value="YdbS-like_PH"/>
</dbReference>
<dbReference type="Pfam" id="PF03703">
    <property type="entry name" value="bPH_2"/>
    <property type="match status" value="3"/>
</dbReference>
<dbReference type="RefSeq" id="WP_338208947.1">
    <property type="nucleotide sequence ID" value="NZ_JAYMFF010000002.1"/>
</dbReference>
<feature type="transmembrane region" description="Helical" evidence="2">
    <location>
        <begin position="356"/>
        <end position="389"/>
    </location>
</feature>
<evidence type="ECO:0000256" key="2">
    <source>
        <dbReference type="SAM" id="Phobius"/>
    </source>
</evidence>
<evidence type="ECO:0000313" key="5">
    <source>
        <dbReference type="Proteomes" id="UP001349994"/>
    </source>
</evidence>
<keyword evidence="2" id="KW-0812">Transmembrane</keyword>
<feature type="transmembrane region" description="Helical" evidence="2">
    <location>
        <begin position="550"/>
        <end position="581"/>
    </location>
</feature>
<dbReference type="PANTHER" id="PTHR34473">
    <property type="entry name" value="UPF0699 TRANSMEMBRANE PROTEIN YDBS"/>
    <property type="match status" value="1"/>
</dbReference>
<feature type="domain" description="YdbS-like PH" evidence="3">
    <location>
        <begin position="123"/>
        <end position="197"/>
    </location>
</feature>
<protein>
    <submittedName>
        <fullName evidence="4">PH domain-containing protein</fullName>
    </submittedName>
</protein>
<feature type="transmembrane region" description="Helical" evidence="2">
    <location>
        <begin position="507"/>
        <end position="530"/>
    </location>
</feature>
<organism evidence="4 5">
    <name type="scientific">Adlercreutzia wanghongyangiae</name>
    <dbReference type="NCBI Taxonomy" id="3111451"/>
    <lineage>
        <taxon>Bacteria</taxon>
        <taxon>Bacillati</taxon>
        <taxon>Actinomycetota</taxon>
        <taxon>Coriobacteriia</taxon>
        <taxon>Eggerthellales</taxon>
        <taxon>Eggerthellaceae</taxon>
        <taxon>Adlercreutzia</taxon>
    </lineage>
</organism>
<dbReference type="EMBL" id="JAYMFF010000002">
    <property type="protein sequence ID" value="MEC4175275.1"/>
    <property type="molecule type" value="Genomic_DNA"/>
</dbReference>
<evidence type="ECO:0000313" key="4">
    <source>
        <dbReference type="EMBL" id="MEC4175275.1"/>
    </source>
</evidence>
<dbReference type="PANTHER" id="PTHR34473:SF2">
    <property type="entry name" value="UPF0699 TRANSMEMBRANE PROTEIN YDBT"/>
    <property type="match status" value="1"/>
</dbReference>
<feature type="compositionally biased region" description="Low complexity" evidence="1">
    <location>
        <begin position="19"/>
        <end position="30"/>
    </location>
</feature>
<name>A0ABU6IFR3_9ACTN</name>
<feature type="transmembrane region" description="Helical" evidence="2">
    <location>
        <begin position="60"/>
        <end position="80"/>
    </location>
</feature>
<dbReference type="Proteomes" id="UP001349994">
    <property type="component" value="Unassembled WGS sequence"/>
</dbReference>
<keyword evidence="2" id="KW-0472">Membrane</keyword>
<feature type="transmembrane region" description="Helical" evidence="2">
    <location>
        <begin position="92"/>
        <end position="113"/>
    </location>
</feature>
<keyword evidence="2" id="KW-1133">Transmembrane helix</keyword>
<sequence length="667" mass="69561">MEAPQHPAAAPAPQPPQPASAVQPASVAQPAPGPAVPPPPEPQKHHVHHSYIWLESVRTLVIVGIAVIVANFSTIIGLVADGDMDGFPAGLALALVAGGSLVLILVIFGIVVATRVISYKHLYFTVGPYEFTLYTGVFNKKQAHVPYQRVQSVDQRATLLQRIFGVCTVSIDTAGGAANSAVTVPYLTKQQAEWLRSELYERKASLARVEAFQAAQAAAQAEGAVPAADPDASIPAAAPMPGAIPAAAPVPGAAAAAPAAGAPAGNVLDVGAQAWKEVGGVFAGAPVDTGRVSYEYGVTNKELFLAGLSNTTSVSLIFAGLIVGVLQIVSFVFDVMGDAANGAVESAMVFASSQAAGYIIGALSVGIIVLVLVLWVISALGSCISYGGFKARRRNNRIEVEYGLLQHTFQGVDVDRVQSVVVKQSFIRRLFGFCELSLGKIDAAQESDASNQKNTLAQQGVVIHPFVKMSRVPDILAGLIPEFADLPQEAKPVAKVALRRALVRRGIIQGGGFWLAVFAVAGLLGIAALISGVEAGVVPVEEGDEHILGLLYTFGSGGLVLLLALAAVLFVIDLIGAVLWARESSFAYNHRFMQVSNGGLSRETVSFPRQKIQFGCTRSNPLQRHAGTRTLLATTAAGSGGTTTSLVDVSAADAAAWLDWVKPGGNR</sequence>
<accession>A0ABU6IFR3</accession>
<comment type="caution">
    <text evidence="4">The sequence shown here is derived from an EMBL/GenBank/DDBJ whole genome shotgun (WGS) entry which is preliminary data.</text>
</comment>
<feature type="compositionally biased region" description="Pro residues" evidence="1">
    <location>
        <begin position="31"/>
        <end position="41"/>
    </location>
</feature>
<proteinExistence type="predicted"/>